<dbReference type="NCBIfam" id="TIGR00165">
    <property type="entry name" value="S18"/>
    <property type="match status" value="1"/>
</dbReference>
<evidence type="ECO:0000313" key="7">
    <source>
        <dbReference type="Proteomes" id="UP000178346"/>
    </source>
</evidence>
<evidence type="ECO:0000256" key="3">
    <source>
        <dbReference type="ARBA" id="ARBA00023274"/>
    </source>
</evidence>
<dbReference type="GO" id="GO:0070181">
    <property type="term" value="F:small ribosomal subunit rRNA binding"/>
    <property type="evidence" value="ECO:0007669"/>
    <property type="project" value="TreeGrafter"/>
</dbReference>
<dbReference type="GO" id="GO:0006412">
    <property type="term" value="P:translation"/>
    <property type="evidence" value="ECO:0007669"/>
    <property type="project" value="UniProtKB-UniRule"/>
</dbReference>
<dbReference type="SUPFAM" id="SSF46911">
    <property type="entry name" value="Ribosomal protein S18"/>
    <property type="match status" value="1"/>
</dbReference>
<accession>A0A1F4VIL7</accession>
<dbReference type="Pfam" id="PF01084">
    <property type="entry name" value="Ribosomal_S18"/>
    <property type="match status" value="1"/>
</dbReference>
<evidence type="ECO:0000256" key="5">
    <source>
        <dbReference type="RuleBase" id="RU003910"/>
    </source>
</evidence>
<dbReference type="Gene3D" id="4.10.640.10">
    <property type="entry name" value="Ribosomal protein S18"/>
    <property type="match status" value="1"/>
</dbReference>
<comment type="subunit">
    <text evidence="4">Part of the 30S ribosomal subunit. Forms a tight heterodimer with protein bS6.</text>
</comment>
<gene>
    <name evidence="4" type="primary">rpsR</name>
    <name evidence="6" type="ORF">A2976_00265</name>
</gene>
<comment type="similarity">
    <text evidence="1 4 5">Belongs to the bacterial ribosomal protein bS18 family.</text>
</comment>
<dbReference type="GO" id="GO:0003735">
    <property type="term" value="F:structural constituent of ribosome"/>
    <property type="evidence" value="ECO:0007669"/>
    <property type="project" value="InterPro"/>
</dbReference>
<organism evidence="6 7">
    <name type="scientific">candidate division WWE3 bacterium RIFCSPLOWO2_01_FULL_41_9</name>
    <dbReference type="NCBI Taxonomy" id="1802626"/>
    <lineage>
        <taxon>Bacteria</taxon>
        <taxon>Katanobacteria</taxon>
    </lineage>
</organism>
<keyword evidence="4" id="KW-0694">RNA-binding</keyword>
<keyword evidence="4" id="KW-0699">rRNA-binding</keyword>
<comment type="function">
    <text evidence="4">Binds as a heterodimer with protein bS6 to the central domain of the 16S rRNA, where it helps stabilize the platform of the 30S subunit.</text>
</comment>
<dbReference type="GO" id="GO:0022627">
    <property type="term" value="C:cytosolic small ribosomal subunit"/>
    <property type="evidence" value="ECO:0007669"/>
    <property type="project" value="TreeGrafter"/>
</dbReference>
<dbReference type="HAMAP" id="MF_00270">
    <property type="entry name" value="Ribosomal_bS18"/>
    <property type="match status" value="1"/>
</dbReference>
<evidence type="ECO:0000256" key="4">
    <source>
        <dbReference type="HAMAP-Rule" id="MF_00270"/>
    </source>
</evidence>
<dbReference type="AlphaFoldDB" id="A0A1F4VIL7"/>
<evidence type="ECO:0000256" key="2">
    <source>
        <dbReference type="ARBA" id="ARBA00022980"/>
    </source>
</evidence>
<dbReference type="InterPro" id="IPR036870">
    <property type="entry name" value="Ribosomal_bS18_sf"/>
</dbReference>
<reference evidence="6 7" key="1">
    <citation type="journal article" date="2016" name="Nat. Commun.">
        <title>Thousands of microbial genomes shed light on interconnected biogeochemical processes in an aquifer system.</title>
        <authorList>
            <person name="Anantharaman K."/>
            <person name="Brown C.T."/>
            <person name="Hug L.A."/>
            <person name="Sharon I."/>
            <person name="Castelle C.J."/>
            <person name="Probst A.J."/>
            <person name="Thomas B.C."/>
            <person name="Singh A."/>
            <person name="Wilkins M.J."/>
            <person name="Karaoz U."/>
            <person name="Brodie E.L."/>
            <person name="Williams K.H."/>
            <person name="Hubbard S.S."/>
            <person name="Banfield J.F."/>
        </authorList>
    </citation>
    <scope>NUCLEOTIDE SEQUENCE [LARGE SCALE GENOMIC DNA]</scope>
</reference>
<dbReference type="Proteomes" id="UP000178346">
    <property type="component" value="Unassembled WGS sequence"/>
</dbReference>
<name>A0A1F4VIL7_UNCKA</name>
<keyword evidence="3 4" id="KW-0687">Ribonucleoprotein</keyword>
<evidence type="ECO:0000313" key="6">
    <source>
        <dbReference type="EMBL" id="OGC57019.1"/>
    </source>
</evidence>
<comment type="caution">
    <text evidence="6">The sequence shown here is derived from an EMBL/GenBank/DDBJ whole genome shotgun (WGS) entry which is preliminary data.</text>
</comment>
<dbReference type="EMBL" id="MEVJ01000035">
    <property type="protein sequence ID" value="OGC57019.1"/>
    <property type="molecule type" value="Genomic_DNA"/>
</dbReference>
<protein>
    <recommendedName>
        <fullName evidence="4">Small ribosomal subunit protein bS18</fullName>
    </recommendedName>
</protein>
<sequence>MVHKKISTVCYFTQTNSKPDYKDTLVLKRFVTDRGKVLHKNITSLTAMNQRKLSKAIKRARYMALLPYTDRHAM</sequence>
<proteinExistence type="inferred from homology"/>
<dbReference type="PANTHER" id="PTHR13479:SF40">
    <property type="entry name" value="SMALL RIBOSOMAL SUBUNIT PROTEIN BS18M"/>
    <property type="match status" value="1"/>
</dbReference>
<dbReference type="PRINTS" id="PR00974">
    <property type="entry name" value="RIBOSOMALS18"/>
</dbReference>
<evidence type="ECO:0000256" key="1">
    <source>
        <dbReference type="ARBA" id="ARBA00005589"/>
    </source>
</evidence>
<dbReference type="PANTHER" id="PTHR13479">
    <property type="entry name" value="30S RIBOSOMAL PROTEIN S18"/>
    <property type="match status" value="1"/>
</dbReference>
<keyword evidence="2 4" id="KW-0689">Ribosomal protein</keyword>
<dbReference type="InterPro" id="IPR001648">
    <property type="entry name" value="Ribosomal_bS18"/>
</dbReference>